<dbReference type="InterPro" id="IPR003029">
    <property type="entry name" value="S1_domain"/>
</dbReference>
<name>A0A9X2MIQ3_9FIRM</name>
<evidence type="ECO:0000313" key="3">
    <source>
        <dbReference type="Proteomes" id="UP001142078"/>
    </source>
</evidence>
<dbReference type="Gene3D" id="2.40.50.140">
    <property type="entry name" value="Nucleic acid-binding proteins"/>
    <property type="match status" value="1"/>
</dbReference>
<dbReference type="InterPro" id="IPR006641">
    <property type="entry name" value="YqgF/RNaseH-like_dom"/>
</dbReference>
<dbReference type="Pfam" id="PF16921">
    <property type="entry name" value="Tex_YqgF"/>
    <property type="match status" value="1"/>
</dbReference>
<dbReference type="InterPro" id="IPR044146">
    <property type="entry name" value="S1_Tex"/>
</dbReference>
<dbReference type="InterPro" id="IPR037027">
    <property type="entry name" value="YqgF/RNaseH-like_dom_sf"/>
</dbReference>
<dbReference type="Pfam" id="PF00575">
    <property type="entry name" value="S1"/>
    <property type="match status" value="1"/>
</dbReference>
<dbReference type="SUPFAM" id="SSF47781">
    <property type="entry name" value="RuvA domain 2-like"/>
    <property type="match status" value="2"/>
</dbReference>
<dbReference type="InterPro" id="IPR012337">
    <property type="entry name" value="RNaseH-like_sf"/>
</dbReference>
<dbReference type="InterPro" id="IPR012340">
    <property type="entry name" value="NA-bd_OB-fold"/>
</dbReference>
<comment type="caution">
    <text evidence="2">The sequence shown here is derived from an EMBL/GenBank/DDBJ whole genome shotgun (WGS) entry which is preliminary data.</text>
</comment>
<dbReference type="Gene3D" id="1.10.150.310">
    <property type="entry name" value="Tex RuvX-like domain-like"/>
    <property type="match status" value="1"/>
</dbReference>
<dbReference type="SUPFAM" id="SSF50249">
    <property type="entry name" value="Nucleic acid-binding proteins"/>
    <property type="match status" value="1"/>
</dbReference>
<dbReference type="GO" id="GO:0005737">
    <property type="term" value="C:cytoplasm"/>
    <property type="evidence" value="ECO:0007669"/>
    <property type="project" value="UniProtKB-ARBA"/>
</dbReference>
<dbReference type="FunFam" id="1.10.10.650:FF:000001">
    <property type="entry name" value="S1 RNA-binding domain 1"/>
    <property type="match status" value="1"/>
</dbReference>
<dbReference type="FunFam" id="3.30.420.140:FF:000001">
    <property type="entry name" value="RNA-binding transcriptional accessory protein"/>
    <property type="match status" value="1"/>
</dbReference>
<dbReference type="GO" id="GO:0003735">
    <property type="term" value="F:structural constituent of ribosome"/>
    <property type="evidence" value="ECO:0007669"/>
    <property type="project" value="TreeGrafter"/>
</dbReference>
<dbReference type="SUPFAM" id="SSF53098">
    <property type="entry name" value="Ribonuclease H-like"/>
    <property type="match status" value="1"/>
</dbReference>
<dbReference type="GO" id="GO:0003729">
    <property type="term" value="F:mRNA binding"/>
    <property type="evidence" value="ECO:0007669"/>
    <property type="project" value="UniProtKB-ARBA"/>
</dbReference>
<dbReference type="InterPro" id="IPR055179">
    <property type="entry name" value="Tex-like_central_region"/>
</dbReference>
<dbReference type="InterPro" id="IPR041692">
    <property type="entry name" value="HHH_9"/>
</dbReference>
<dbReference type="Pfam" id="PF12836">
    <property type="entry name" value="HHH_3"/>
    <property type="match status" value="1"/>
</dbReference>
<dbReference type="PANTHER" id="PTHR10724:SF10">
    <property type="entry name" value="S1 RNA-BINDING DOMAIN-CONTAINING PROTEIN 1"/>
    <property type="match status" value="1"/>
</dbReference>
<gene>
    <name evidence="2" type="ORF">NSA23_11745</name>
</gene>
<dbReference type="EMBL" id="JANJZL010000008">
    <property type="protein sequence ID" value="MCR2044778.1"/>
    <property type="molecule type" value="Genomic_DNA"/>
</dbReference>
<dbReference type="Gene3D" id="1.10.3500.10">
    <property type="entry name" value="Tex N-terminal region-like"/>
    <property type="match status" value="1"/>
</dbReference>
<dbReference type="Gene3D" id="1.10.10.650">
    <property type="entry name" value="RuvA domain 2-like"/>
    <property type="match status" value="1"/>
</dbReference>
<dbReference type="RefSeq" id="WP_042678672.1">
    <property type="nucleotide sequence ID" value="NZ_CABKTM010000007.1"/>
</dbReference>
<dbReference type="Proteomes" id="UP001142078">
    <property type="component" value="Unassembled WGS sequence"/>
</dbReference>
<dbReference type="SUPFAM" id="SSF158832">
    <property type="entry name" value="Tex N-terminal region-like"/>
    <property type="match status" value="1"/>
</dbReference>
<accession>A0A9X2MIQ3</accession>
<dbReference type="AlphaFoldDB" id="A0A9X2MIQ3"/>
<proteinExistence type="predicted"/>
<dbReference type="FunFam" id="2.40.50.140:FF:000051">
    <property type="entry name" value="RNA-binding transcriptional accessory protein"/>
    <property type="match status" value="1"/>
</dbReference>
<sequence length="701" mass="79732">MDIYSILMEEFKLKDFQIKNTIRLIDEGNTIPFIARYRKEKTGELNDVILRELNDRLNYLRNLEERQNEVIRLIDEQGKLTADLKEEILAANTLQRVEDLYRPFKKKRRTRATKAKEKGLEPLAQILISEEIEEGSLEEIAAPFINVEKGVKDIEEAYNGAMDIVAESVSDNAEFRKIIRKIFLEEGILNVEAADEKESTVYEMYYSYNEKVKTIPNHRILAINRGEKEKVLKVKVSVPDEKILNILKRKIIKNDKKITTNYLHMSIEDGYKRLIFPSIEREIRSILTERAEEEGIKVFSKNLEPLLMQPPIKDRVVMGIDPGFRTGCKVAVVNETGRYLETTVVYPTEPQNQVGKTKKELKRLINKYDIDIIAIGNGTASRETEQVVAEMLRELEQKDMSYIIVSEAGASVYSASKIANEEFPDMDVSLRGAISIARRLQDPLAELVKIEPKHIGVGQYQHDLNQTRLNEALSGVVESSVNTVGVDLNTASVSLLKYVSGISNRVAENIVNYRDEKGRFKNRNELLQIKGLGGKTFIQCAGFLRIPDGENPLDNTAVHPESYEIAKKILDKKILDDKNLEDLSSELEVGIPTLRDIIEEIKKPGRDPREEMPKPIFRTDVLNIEDLKPDMILTGTVRNVVDFGVFVDIGVKQDGLVHISKLSDKFVKHPMEVVKVGDIVKVRVLDLDISKEKISLSMKDA</sequence>
<dbReference type="OrthoDB" id="9804714at2"/>
<dbReference type="GO" id="GO:0006139">
    <property type="term" value="P:nucleobase-containing compound metabolic process"/>
    <property type="evidence" value="ECO:0007669"/>
    <property type="project" value="InterPro"/>
</dbReference>
<dbReference type="InterPro" id="IPR050437">
    <property type="entry name" value="Ribos_protein_bS1-like"/>
</dbReference>
<dbReference type="SMART" id="SM00316">
    <property type="entry name" value="S1"/>
    <property type="match status" value="1"/>
</dbReference>
<dbReference type="CDD" id="cd05685">
    <property type="entry name" value="S1_Tex"/>
    <property type="match status" value="1"/>
</dbReference>
<organism evidence="2 3">
    <name type="scientific">Anaerosalibacter massiliensis</name>
    <dbReference type="NCBI Taxonomy" id="1347392"/>
    <lineage>
        <taxon>Bacteria</taxon>
        <taxon>Bacillati</taxon>
        <taxon>Bacillota</taxon>
        <taxon>Tissierellia</taxon>
        <taxon>Tissierellales</taxon>
        <taxon>Sporanaerobacteraceae</taxon>
        <taxon>Anaerosalibacter</taxon>
    </lineage>
</organism>
<dbReference type="InterPro" id="IPR010994">
    <property type="entry name" value="RuvA_2-like"/>
</dbReference>
<feature type="domain" description="S1 motif" evidence="1">
    <location>
        <begin position="630"/>
        <end position="699"/>
    </location>
</feature>
<dbReference type="Gene3D" id="3.30.420.140">
    <property type="entry name" value="YqgF/RNase H-like domain"/>
    <property type="match status" value="1"/>
</dbReference>
<dbReference type="InterPro" id="IPR023319">
    <property type="entry name" value="Tex-like_HTH_dom_sf"/>
</dbReference>
<dbReference type="PANTHER" id="PTHR10724">
    <property type="entry name" value="30S RIBOSOMAL PROTEIN S1"/>
    <property type="match status" value="1"/>
</dbReference>
<dbReference type="FunFam" id="1.10.150.310:FF:000002">
    <property type="entry name" value="Putative transcription modulator/accessory protein"/>
    <property type="match status" value="1"/>
</dbReference>
<evidence type="ECO:0000259" key="1">
    <source>
        <dbReference type="PROSITE" id="PS50126"/>
    </source>
</evidence>
<dbReference type="InterPro" id="IPR023323">
    <property type="entry name" value="Tex-like_dom_sf"/>
</dbReference>
<dbReference type="PROSITE" id="PS50126">
    <property type="entry name" value="S1"/>
    <property type="match status" value="1"/>
</dbReference>
<protein>
    <submittedName>
        <fullName evidence="2">RNA-binding transcriptional accessory protein</fullName>
    </submittedName>
</protein>
<dbReference type="Pfam" id="PF22706">
    <property type="entry name" value="Tex_central_region"/>
    <property type="match status" value="1"/>
</dbReference>
<keyword evidence="3" id="KW-1185">Reference proteome</keyword>
<dbReference type="GO" id="GO:0006412">
    <property type="term" value="P:translation"/>
    <property type="evidence" value="ECO:0007669"/>
    <property type="project" value="TreeGrafter"/>
</dbReference>
<dbReference type="SMART" id="SM00732">
    <property type="entry name" value="YqgFc"/>
    <property type="match status" value="1"/>
</dbReference>
<dbReference type="InterPro" id="IPR018974">
    <property type="entry name" value="Tex-like_N"/>
</dbReference>
<dbReference type="Pfam" id="PF17674">
    <property type="entry name" value="HHH_9"/>
    <property type="match status" value="1"/>
</dbReference>
<evidence type="ECO:0000313" key="2">
    <source>
        <dbReference type="EMBL" id="MCR2044778.1"/>
    </source>
</evidence>
<reference evidence="2" key="1">
    <citation type="submission" date="2022-07" db="EMBL/GenBank/DDBJ databases">
        <title>Enhanced cultured diversity of the mouse gut microbiota enables custom-made synthetic communities.</title>
        <authorList>
            <person name="Afrizal A."/>
        </authorList>
    </citation>
    <scope>NUCLEOTIDE SEQUENCE</scope>
    <source>
        <strain evidence="2">DSM 29482</strain>
    </source>
</reference>
<dbReference type="InterPro" id="IPR032639">
    <property type="entry name" value="Tex_YqgF"/>
</dbReference>
<dbReference type="Pfam" id="PF09371">
    <property type="entry name" value="Tex_N"/>
    <property type="match status" value="1"/>
</dbReference>